<dbReference type="InterPro" id="IPR029787">
    <property type="entry name" value="Nucleotide_cyclase"/>
</dbReference>
<name>A0A4V3Z052_AERVE</name>
<dbReference type="InterPro" id="IPR013324">
    <property type="entry name" value="RNA_pol_sigma_r3/r4-like"/>
</dbReference>
<evidence type="ECO:0000313" key="1">
    <source>
        <dbReference type="EMBL" id="THJ45572.1"/>
    </source>
</evidence>
<dbReference type="Proteomes" id="UP000309618">
    <property type="component" value="Unassembled WGS sequence"/>
</dbReference>
<protein>
    <submittedName>
        <fullName evidence="1">HTH domain-containing protein</fullName>
    </submittedName>
</protein>
<dbReference type="SUPFAM" id="SSF88659">
    <property type="entry name" value="Sigma3 and sigma4 domains of RNA polymerase sigma factors"/>
    <property type="match status" value="1"/>
</dbReference>
<comment type="caution">
    <text evidence="1">The sequence shown here is derived from an EMBL/GenBank/DDBJ whole genome shotgun (WGS) entry which is preliminary data.</text>
</comment>
<dbReference type="Gene3D" id="1.10.10.10">
    <property type="entry name" value="Winged helix-like DNA-binding domain superfamily/Winged helix DNA-binding domain"/>
    <property type="match status" value="1"/>
</dbReference>
<dbReference type="RefSeq" id="WP_136501700.1">
    <property type="nucleotide sequence ID" value="NZ_NKVZ01000006.1"/>
</dbReference>
<evidence type="ECO:0000313" key="2">
    <source>
        <dbReference type="Proteomes" id="UP000309618"/>
    </source>
</evidence>
<reference evidence="1 2" key="1">
    <citation type="submission" date="2019-04" db="EMBL/GenBank/DDBJ databases">
        <title>Comparative genomics of Aeromonas veronii strains pathogenic to fish.</title>
        <authorList>
            <person name="Cascarano M.C."/>
            <person name="Smyrli M."/>
            <person name="Katharios P."/>
        </authorList>
    </citation>
    <scope>NUCLEOTIDE SEQUENCE [LARGE SCALE GENOMIC DNA]</scope>
    <source>
        <strain evidence="1 2">XU1</strain>
    </source>
</reference>
<sequence>MEEIEQEERVRPIAVISGDIVRSTELEHSMYEDLLYTLHNQLSLIRSLNPNNKFEVTRGDSFQVLVQDIENAATYALLLRTSLKSRNSNYDCRISLAIGHDVSIRHTIGSSTGDAFTLSGRALDKMTTDTLKVSTPVQPFNEHFDLLTKYLDNQVSGMTERQCAIIYIVLKNQHSLTQKEIAELLGVNRVSVNRSIKSANLNLITEYTQLFSQKVREFFL</sequence>
<dbReference type="AlphaFoldDB" id="A0A4V3Z052"/>
<dbReference type="InterPro" id="IPR036388">
    <property type="entry name" value="WH-like_DNA-bd_sf"/>
</dbReference>
<accession>A0A4V3Z052</accession>
<proteinExistence type="predicted"/>
<dbReference type="EMBL" id="SSUX01000006">
    <property type="protein sequence ID" value="THJ45572.1"/>
    <property type="molecule type" value="Genomic_DNA"/>
</dbReference>
<gene>
    <name evidence="1" type="ORF">E8Q35_10905</name>
</gene>
<dbReference type="Gene3D" id="3.30.70.1230">
    <property type="entry name" value="Nucleotide cyclase"/>
    <property type="match status" value="1"/>
</dbReference>
<organism evidence="1 2">
    <name type="scientific">Aeromonas veronii</name>
    <dbReference type="NCBI Taxonomy" id="654"/>
    <lineage>
        <taxon>Bacteria</taxon>
        <taxon>Pseudomonadati</taxon>
        <taxon>Pseudomonadota</taxon>
        <taxon>Gammaproteobacteria</taxon>
        <taxon>Aeromonadales</taxon>
        <taxon>Aeromonadaceae</taxon>
        <taxon>Aeromonas</taxon>
    </lineage>
</organism>